<gene>
    <name evidence="1" type="ORF">LCGC14_1202790</name>
</gene>
<sequence>MMRKRRSNKEAGLTGKGLTLIKGGTKDILVDTKTAARLLLICKALDKTMPGLDGERVNLLSMVRYGVTGPTMEGVAGSLT</sequence>
<protein>
    <submittedName>
        <fullName evidence="1">Uncharacterized protein</fullName>
    </submittedName>
</protein>
<comment type="caution">
    <text evidence="1">The sequence shown here is derived from an EMBL/GenBank/DDBJ whole genome shotgun (WGS) entry which is preliminary data.</text>
</comment>
<name>A0A0F9M3P8_9ZZZZ</name>
<evidence type="ECO:0000313" key="1">
    <source>
        <dbReference type="EMBL" id="KKM93996.1"/>
    </source>
</evidence>
<dbReference type="EMBL" id="LAZR01006197">
    <property type="protein sequence ID" value="KKM93996.1"/>
    <property type="molecule type" value="Genomic_DNA"/>
</dbReference>
<dbReference type="AlphaFoldDB" id="A0A0F9M3P8"/>
<reference evidence="1" key="1">
    <citation type="journal article" date="2015" name="Nature">
        <title>Complex archaea that bridge the gap between prokaryotes and eukaryotes.</title>
        <authorList>
            <person name="Spang A."/>
            <person name="Saw J.H."/>
            <person name="Jorgensen S.L."/>
            <person name="Zaremba-Niedzwiedzka K."/>
            <person name="Martijn J."/>
            <person name="Lind A.E."/>
            <person name="van Eijk R."/>
            <person name="Schleper C."/>
            <person name="Guy L."/>
            <person name="Ettema T.J."/>
        </authorList>
    </citation>
    <scope>NUCLEOTIDE SEQUENCE</scope>
</reference>
<organism evidence="1">
    <name type="scientific">marine sediment metagenome</name>
    <dbReference type="NCBI Taxonomy" id="412755"/>
    <lineage>
        <taxon>unclassified sequences</taxon>
        <taxon>metagenomes</taxon>
        <taxon>ecological metagenomes</taxon>
    </lineage>
</organism>
<accession>A0A0F9M3P8</accession>
<proteinExistence type="predicted"/>